<proteinExistence type="predicted"/>
<evidence type="ECO:0000313" key="3">
    <source>
        <dbReference type="Proteomes" id="UP000002145"/>
    </source>
</evidence>
<sequence>MNAKINKKLFFILLIPLAYLIQFLSSRASGLAEKIYSRGVYRIIARFLNLISGHIPVSIAEILVVLSILFALFYIVKTIIRMIKSSSKAFKILCNALVNILTAVSLLYFGFMLLWGINYQRLPFSQIANYDTSPASTDELLEVCKSLMEHANRLRKHVEEDNNGVMKLSASVNETLKRACLGYEAASKTYPELHHNYGRPKGVILSEVMSYLGIGGVYFPFTGEANVNISMPHTSIPFTACHEMAHQIGFAREDEANFIAYIACKNHPSPDFQYSGILSALINATNTLYRYNRDEYFKLRNSFSEGVIRDLDALNIYWEKYDTPIEDFSSSVNNTYLKANMQQDGVRSYGRMVDLLIAEYRSRK</sequence>
<protein>
    <recommendedName>
        <fullName evidence="4">DUF3810 domain-containing protein</fullName>
    </recommendedName>
</protein>
<dbReference type="Proteomes" id="UP000002145">
    <property type="component" value="Chromosome"/>
</dbReference>
<dbReference type="STRING" id="203119.Cthe_1219"/>
<dbReference type="eggNOG" id="ENOG502Z7T3">
    <property type="taxonomic scope" value="Bacteria"/>
</dbReference>
<reference evidence="2 3" key="2">
    <citation type="journal article" date="2013" name="Biotechnol. Biofuels">
        <title>Global transcriptome analysis of Clostridium thermocellum ATCC 27405 during growth on dilute acid pretreated Populus and switchgrass.</title>
        <authorList>
            <person name="Wilson C.M."/>
            <person name="Rodriguez M.Jr."/>
            <person name="Johnson C.M."/>
            <person name="Martin S.L."/>
            <person name="Chu T.M."/>
            <person name="Wolfinger R.D."/>
            <person name="Hauser L.J."/>
            <person name="Land M.L."/>
            <person name="Klingeman D.M."/>
            <person name="Syed M.H."/>
            <person name="Ragauskas A.J."/>
            <person name="Tschaplinski T.J."/>
            <person name="Mielenz J.R."/>
            <person name="Brown S.D."/>
        </authorList>
    </citation>
    <scope>NUCLEOTIDE SEQUENCE [LARGE SCALE GENOMIC DNA]</scope>
    <source>
        <strain evidence="3">ATCC 27405 / DSM 1237 / JCM 9322 / NBRC 103400 / NCIMB 10682 / NRRL B-4536 / VPI 7372</strain>
    </source>
</reference>
<dbReference type="InterPro" id="IPR024294">
    <property type="entry name" value="DUF3810"/>
</dbReference>
<evidence type="ECO:0000256" key="1">
    <source>
        <dbReference type="SAM" id="Phobius"/>
    </source>
</evidence>
<feature type="transmembrane region" description="Helical" evidence="1">
    <location>
        <begin position="96"/>
        <end position="117"/>
    </location>
</feature>
<dbReference type="OrthoDB" id="1048788at2"/>
<gene>
    <name evidence="2" type="ordered locus">Cthe_1219</name>
</gene>
<keyword evidence="1" id="KW-0812">Transmembrane</keyword>
<dbReference type="Pfam" id="PF12725">
    <property type="entry name" value="DUF3810"/>
    <property type="match status" value="1"/>
</dbReference>
<dbReference type="HOGENOM" id="CLU_052630_0_0_9"/>
<dbReference type="EMBL" id="CP000568">
    <property type="protein sequence ID" value="ABN52451.1"/>
    <property type="molecule type" value="Genomic_DNA"/>
</dbReference>
<name>A3DES2_ACET2</name>
<dbReference type="AlphaFoldDB" id="A3DES2"/>
<organism evidence="2 3">
    <name type="scientific">Acetivibrio thermocellus (strain ATCC 27405 / DSM 1237 / JCM 9322 / NBRC 103400 / NCIMB 10682 / NRRL B-4536 / VPI 7372)</name>
    <name type="common">Clostridium thermocellum</name>
    <dbReference type="NCBI Taxonomy" id="203119"/>
    <lineage>
        <taxon>Bacteria</taxon>
        <taxon>Bacillati</taxon>
        <taxon>Bacillota</taxon>
        <taxon>Clostridia</taxon>
        <taxon>Eubacteriales</taxon>
        <taxon>Oscillospiraceae</taxon>
        <taxon>Acetivibrio</taxon>
    </lineage>
</organism>
<keyword evidence="3" id="KW-1185">Reference proteome</keyword>
<feature type="transmembrane region" description="Helical" evidence="1">
    <location>
        <begin position="54"/>
        <end position="76"/>
    </location>
</feature>
<reference evidence="3" key="1">
    <citation type="submission" date="2007-02" db="EMBL/GenBank/DDBJ databases">
        <title>Complete sequence of Clostridium thermocellum ATCC 27405.</title>
        <authorList>
            <consortium name="US DOE Joint Genome Institute"/>
            <person name="Copeland A."/>
            <person name="Lucas S."/>
            <person name="Lapidus A."/>
            <person name="Barry K."/>
            <person name="Detter J.C."/>
            <person name="Glavina del Rio T."/>
            <person name="Hammon N."/>
            <person name="Israni S."/>
            <person name="Dalin E."/>
            <person name="Tice H."/>
            <person name="Pitluck S."/>
            <person name="Chertkov O."/>
            <person name="Brettin T."/>
            <person name="Bruce D."/>
            <person name="Han C."/>
            <person name="Tapia R."/>
            <person name="Gilna P."/>
            <person name="Schmutz J."/>
            <person name="Larimer F."/>
            <person name="Land M."/>
            <person name="Hauser L."/>
            <person name="Kyrpides N."/>
            <person name="Mikhailova N."/>
            <person name="Wu J.H.D."/>
            <person name="Newcomb M."/>
            <person name="Richardson P."/>
        </authorList>
    </citation>
    <scope>NUCLEOTIDE SEQUENCE [LARGE SCALE GENOMIC DNA]</scope>
    <source>
        <strain evidence="3">ATCC 27405 / DSM 1237 / JCM 9322 / NBRC 103400 / NCIMB 10682 / NRRL B-4536 / VPI 7372</strain>
    </source>
</reference>
<dbReference type="GeneID" id="35806032"/>
<keyword evidence="1" id="KW-0472">Membrane</keyword>
<keyword evidence="1" id="KW-1133">Transmembrane helix</keyword>
<evidence type="ECO:0000313" key="2">
    <source>
        <dbReference type="EMBL" id="ABN52451.1"/>
    </source>
</evidence>
<dbReference type="RefSeq" id="WP_011838028.1">
    <property type="nucleotide sequence ID" value="NC_009012.1"/>
</dbReference>
<evidence type="ECO:0008006" key="4">
    <source>
        <dbReference type="Google" id="ProtNLM"/>
    </source>
</evidence>
<dbReference type="KEGG" id="cth:Cthe_1219"/>
<accession>A3DES2</accession>